<organism evidence="1 2">
    <name type="scientific">Haloferula chungangensis</name>
    <dbReference type="NCBI Taxonomy" id="1048331"/>
    <lineage>
        <taxon>Bacteria</taxon>
        <taxon>Pseudomonadati</taxon>
        <taxon>Verrucomicrobiota</taxon>
        <taxon>Verrucomicrobiia</taxon>
        <taxon>Verrucomicrobiales</taxon>
        <taxon>Verrucomicrobiaceae</taxon>
        <taxon>Haloferula</taxon>
    </lineage>
</organism>
<sequence>MFLGSIHVFRNSPQPLFPVERVGLEEVEVDPGFDLSKEEFVQSASIRWRFKMTEAMANSNRHQWAVISDMDVVPLRNWDHLFENRVEDVLVNKDCEGRLDPGLIAVRGDRLSEFAAEWSAASSTVGFSENQRIDALALEQLLSSDSWKAGSFERGEVVRPFDEGANLLHCVDAAAVHLAGGTLKAKAKLAFALHMMWVYGDENGMFLDMLES</sequence>
<accession>A0ABW2LAA8</accession>
<evidence type="ECO:0000313" key="2">
    <source>
        <dbReference type="Proteomes" id="UP001596472"/>
    </source>
</evidence>
<comment type="caution">
    <text evidence="1">The sequence shown here is derived from an EMBL/GenBank/DDBJ whole genome shotgun (WGS) entry which is preliminary data.</text>
</comment>
<evidence type="ECO:0008006" key="3">
    <source>
        <dbReference type="Google" id="ProtNLM"/>
    </source>
</evidence>
<proteinExistence type="predicted"/>
<dbReference type="RefSeq" id="WP_379716110.1">
    <property type="nucleotide sequence ID" value="NZ_JBHTBS010000016.1"/>
</dbReference>
<dbReference type="Proteomes" id="UP001596472">
    <property type="component" value="Unassembled WGS sequence"/>
</dbReference>
<protein>
    <recommendedName>
        <fullName evidence="3">Nucleotide-diphospho-sugar transferase domain-containing protein</fullName>
    </recommendedName>
</protein>
<keyword evidence="2" id="KW-1185">Reference proteome</keyword>
<dbReference type="EMBL" id="JBHTBS010000016">
    <property type="protein sequence ID" value="MFC7339389.1"/>
    <property type="molecule type" value="Genomic_DNA"/>
</dbReference>
<reference evidence="2" key="1">
    <citation type="journal article" date="2019" name="Int. J. Syst. Evol. Microbiol.">
        <title>The Global Catalogue of Microorganisms (GCM) 10K type strain sequencing project: providing services to taxonomists for standard genome sequencing and annotation.</title>
        <authorList>
            <consortium name="The Broad Institute Genomics Platform"/>
            <consortium name="The Broad Institute Genome Sequencing Center for Infectious Disease"/>
            <person name="Wu L."/>
            <person name="Ma J."/>
        </authorList>
    </citation>
    <scope>NUCLEOTIDE SEQUENCE [LARGE SCALE GENOMIC DNA]</scope>
    <source>
        <strain evidence="2">CGMCC 4.1467</strain>
    </source>
</reference>
<evidence type="ECO:0000313" key="1">
    <source>
        <dbReference type="EMBL" id="MFC7339389.1"/>
    </source>
</evidence>
<name>A0ABW2LAA8_9BACT</name>
<gene>
    <name evidence="1" type="ORF">ACFQY0_19510</name>
</gene>